<comment type="subunit">
    <text evidence="2 5">Homopentamer.</text>
</comment>
<keyword evidence="8" id="KW-0969">Cilium</keyword>
<dbReference type="OrthoDB" id="9810816at2"/>
<evidence type="ECO:0000313" key="9">
    <source>
        <dbReference type="Proteomes" id="UP000242869"/>
    </source>
</evidence>
<protein>
    <recommendedName>
        <fullName evidence="5">Flagellar hook-associated protein 2</fullName>
        <shortName evidence="5">HAP2</shortName>
    </recommendedName>
    <alternativeName>
        <fullName evidence="5">Flagellar cap protein</fullName>
    </alternativeName>
</protein>
<dbReference type="RefSeq" id="WP_091189998.1">
    <property type="nucleotide sequence ID" value="NZ_FOVE01000001.1"/>
</dbReference>
<dbReference type="AlphaFoldDB" id="A0A1I4VBN4"/>
<evidence type="ECO:0000256" key="4">
    <source>
        <dbReference type="ARBA" id="ARBA00023143"/>
    </source>
</evidence>
<name>A0A1I4VBN4_9NEIS</name>
<feature type="domain" description="Flagellar hook-associated protein 2 N-terminal" evidence="6">
    <location>
        <begin position="11"/>
        <end position="107"/>
    </location>
</feature>
<dbReference type="PANTHER" id="PTHR30288:SF0">
    <property type="entry name" value="FLAGELLAR HOOK-ASSOCIATED PROTEIN 2"/>
    <property type="match status" value="1"/>
</dbReference>
<comment type="function">
    <text evidence="5">Required for morphogenesis and for the elongation of the flagellar filament by facilitating polymerization of the flagellin monomers at the tip of growing filament. Forms a capping structure, which prevents flagellin subunits (transported through the central channel of the flagellum) from leaking out without polymerization at the distal end.</text>
</comment>
<dbReference type="STRING" id="83765.SAMN05660284_00215"/>
<dbReference type="GO" id="GO:0009421">
    <property type="term" value="C:bacterial-type flagellum filament cap"/>
    <property type="evidence" value="ECO:0007669"/>
    <property type="project" value="InterPro"/>
</dbReference>
<feature type="domain" description="Flagellar hook-associated protein 2 C-terminal" evidence="7">
    <location>
        <begin position="581"/>
        <end position="653"/>
    </location>
</feature>
<keyword evidence="9" id="KW-1185">Reference proteome</keyword>
<accession>A0A1I4VBN4</accession>
<sequence>MATVSSLGAGSGLDLESLVSKLMQVEQQPLTKLVTKEAKIQAKVSALGSLKSALSTFQSSVQSLTDSSKFQQATASVSDSTIATVSASSTAQTGSYSLEVAQLAAAHKLKSAAYTNTTDEIGTGTLSIQFGTYSAGVFTANADKPAATITISSSQNTLSGVRDAINAADAGVSASIVNDGSGNRLVLTSSSTGESSSLRITATDDDGNNTDNSGLSELIYDASTGGTSNISQVVAAKNALFTLDGMSITKSSNTVTDVISGMTLNLLKKTETDSPVTISISRDTNTVTKAVQDFVKAYNTLNANIKDLGHYSYNKDTKVADAGALQGEFALKSIQTQLRGTLNGVLSGGGTYTRLSQVGVTFQKDGTLAVDTAKLSTAVKNNAADVASLFSANGVPTDAGITYAGAGDNTTIGNYTVNLTQLATKGTLNGAAITVPVTVDSDNDSLKFEIDGVQSNSITLSQGSYTGAQLAAELQSKINGDSALKASSVTVAVTWNSTSNRLEVVSNRYGSASKVEITSLDTNTTSTLGLSMGAGTDGLDVAGTIGGTAATGSGQTLTSTEGAATGLKLTVQGTTTGYRGTIAFNRGFAYQLNKTLDSLLSTSGPIAARVDGLNASVKQIDSQMERLQTRLEDTEARYRKQFTALDTTVATMKSTSSYLTQQLASLASLSGYSSG</sequence>
<reference evidence="9" key="1">
    <citation type="submission" date="2016-10" db="EMBL/GenBank/DDBJ databases">
        <authorList>
            <person name="Varghese N."/>
            <person name="Submissions S."/>
        </authorList>
    </citation>
    <scope>NUCLEOTIDE SEQUENCE [LARGE SCALE GENOMIC DNA]</scope>
    <source>
        <strain evidence="9">DSM 6150</strain>
    </source>
</reference>
<dbReference type="GO" id="GO:0005576">
    <property type="term" value="C:extracellular region"/>
    <property type="evidence" value="ECO:0007669"/>
    <property type="project" value="UniProtKB-SubCell"/>
</dbReference>
<keyword evidence="3 5" id="KW-0175">Coiled coil</keyword>
<evidence type="ECO:0000259" key="6">
    <source>
        <dbReference type="Pfam" id="PF02465"/>
    </source>
</evidence>
<dbReference type="InterPro" id="IPR040026">
    <property type="entry name" value="FliD"/>
</dbReference>
<proteinExistence type="inferred from homology"/>
<evidence type="ECO:0000256" key="1">
    <source>
        <dbReference type="ARBA" id="ARBA00009764"/>
    </source>
</evidence>
<dbReference type="EMBL" id="FOVE01000001">
    <property type="protein sequence ID" value="SFM98583.1"/>
    <property type="molecule type" value="Genomic_DNA"/>
</dbReference>
<dbReference type="InterPro" id="IPR003481">
    <property type="entry name" value="FliD_N"/>
</dbReference>
<keyword evidence="4 5" id="KW-0975">Bacterial flagellum</keyword>
<evidence type="ECO:0000256" key="2">
    <source>
        <dbReference type="ARBA" id="ARBA00011255"/>
    </source>
</evidence>
<dbReference type="GO" id="GO:0009424">
    <property type="term" value="C:bacterial-type flagellum hook"/>
    <property type="evidence" value="ECO:0007669"/>
    <property type="project" value="UniProtKB-UniRule"/>
</dbReference>
<keyword evidence="8" id="KW-0282">Flagellum</keyword>
<dbReference type="InterPro" id="IPR010809">
    <property type="entry name" value="FliD_C"/>
</dbReference>
<dbReference type="Pfam" id="PF07195">
    <property type="entry name" value="FliD_C"/>
    <property type="match status" value="2"/>
</dbReference>
<keyword evidence="8" id="KW-0966">Cell projection</keyword>
<feature type="coiled-coil region" evidence="5">
    <location>
        <begin position="610"/>
        <end position="644"/>
    </location>
</feature>
<dbReference type="PANTHER" id="PTHR30288">
    <property type="entry name" value="FLAGELLAR CAP/ASSEMBLY PROTEIN FLID"/>
    <property type="match status" value="1"/>
</dbReference>
<dbReference type="GO" id="GO:0071973">
    <property type="term" value="P:bacterial-type flagellum-dependent cell motility"/>
    <property type="evidence" value="ECO:0007669"/>
    <property type="project" value="TreeGrafter"/>
</dbReference>
<evidence type="ECO:0000259" key="7">
    <source>
        <dbReference type="Pfam" id="PF07195"/>
    </source>
</evidence>
<evidence type="ECO:0000256" key="5">
    <source>
        <dbReference type="RuleBase" id="RU362066"/>
    </source>
</evidence>
<keyword evidence="5" id="KW-0964">Secreted</keyword>
<evidence type="ECO:0000256" key="3">
    <source>
        <dbReference type="ARBA" id="ARBA00023054"/>
    </source>
</evidence>
<comment type="subcellular location">
    <subcellularLocation>
        <location evidence="5">Secreted</location>
    </subcellularLocation>
    <subcellularLocation>
        <location evidence="5">Bacterial flagellum</location>
    </subcellularLocation>
</comment>
<organism evidence="8 9">
    <name type="scientific">Formivibrio citricus</name>
    <dbReference type="NCBI Taxonomy" id="83765"/>
    <lineage>
        <taxon>Bacteria</taxon>
        <taxon>Pseudomonadati</taxon>
        <taxon>Pseudomonadota</taxon>
        <taxon>Betaproteobacteria</taxon>
        <taxon>Neisseriales</taxon>
        <taxon>Chitinibacteraceae</taxon>
        <taxon>Formivibrio</taxon>
    </lineage>
</organism>
<dbReference type="Proteomes" id="UP000242869">
    <property type="component" value="Unassembled WGS sequence"/>
</dbReference>
<dbReference type="GO" id="GO:0007155">
    <property type="term" value="P:cell adhesion"/>
    <property type="evidence" value="ECO:0007669"/>
    <property type="project" value="InterPro"/>
</dbReference>
<feature type="domain" description="Flagellar hook-associated protein 2 C-terminal" evidence="7">
    <location>
        <begin position="236"/>
        <end position="409"/>
    </location>
</feature>
<comment type="similarity">
    <text evidence="1 5">Belongs to the FliD family.</text>
</comment>
<gene>
    <name evidence="8" type="ORF">SAMN05660284_00215</name>
</gene>
<evidence type="ECO:0000313" key="8">
    <source>
        <dbReference type="EMBL" id="SFM98583.1"/>
    </source>
</evidence>
<dbReference type="Pfam" id="PF02465">
    <property type="entry name" value="FliD_N"/>
    <property type="match status" value="1"/>
</dbReference>